<dbReference type="Proteomes" id="UP000324222">
    <property type="component" value="Unassembled WGS sequence"/>
</dbReference>
<name>A0A5B7CR61_PORTR</name>
<sequence>MDTLVGRMGDRRSAVDLTRLADEAHPFNPHHRELSGLRYAPPQQSYAPALIRGADQATRSAGYPSPLLTWTLVYSKPSPTTLTSTHPTIKTDKLFRDACSLL</sequence>
<gene>
    <name evidence="1" type="ORF">E2C01_003974</name>
</gene>
<dbReference type="AlphaFoldDB" id="A0A5B7CR61"/>
<keyword evidence="2" id="KW-1185">Reference proteome</keyword>
<evidence type="ECO:0000313" key="2">
    <source>
        <dbReference type="Proteomes" id="UP000324222"/>
    </source>
</evidence>
<accession>A0A5B7CR61</accession>
<reference evidence="1 2" key="1">
    <citation type="submission" date="2019-05" db="EMBL/GenBank/DDBJ databases">
        <title>Another draft genome of Portunus trituberculatus and its Hox gene families provides insights of decapod evolution.</title>
        <authorList>
            <person name="Jeong J.-H."/>
            <person name="Song I."/>
            <person name="Kim S."/>
            <person name="Choi T."/>
            <person name="Kim D."/>
            <person name="Ryu S."/>
            <person name="Kim W."/>
        </authorList>
    </citation>
    <scope>NUCLEOTIDE SEQUENCE [LARGE SCALE GENOMIC DNA]</scope>
    <source>
        <tissue evidence="1">Muscle</tissue>
    </source>
</reference>
<protein>
    <submittedName>
        <fullName evidence="1">Uncharacterized protein</fullName>
    </submittedName>
</protein>
<proteinExistence type="predicted"/>
<comment type="caution">
    <text evidence="1">The sequence shown here is derived from an EMBL/GenBank/DDBJ whole genome shotgun (WGS) entry which is preliminary data.</text>
</comment>
<organism evidence="1 2">
    <name type="scientific">Portunus trituberculatus</name>
    <name type="common">Swimming crab</name>
    <name type="synonym">Neptunus trituberculatus</name>
    <dbReference type="NCBI Taxonomy" id="210409"/>
    <lineage>
        <taxon>Eukaryota</taxon>
        <taxon>Metazoa</taxon>
        <taxon>Ecdysozoa</taxon>
        <taxon>Arthropoda</taxon>
        <taxon>Crustacea</taxon>
        <taxon>Multicrustacea</taxon>
        <taxon>Malacostraca</taxon>
        <taxon>Eumalacostraca</taxon>
        <taxon>Eucarida</taxon>
        <taxon>Decapoda</taxon>
        <taxon>Pleocyemata</taxon>
        <taxon>Brachyura</taxon>
        <taxon>Eubrachyura</taxon>
        <taxon>Portunoidea</taxon>
        <taxon>Portunidae</taxon>
        <taxon>Portuninae</taxon>
        <taxon>Portunus</taxon>
    </lineage>
</organism>
<dbReference type="EMBL" id="VSRR010000157">
    <property type="protein sequence ID" value="MPC11311.1"/>
    <property type="molecule type" value="Genomic_DNA"/>
</dbReference>
<evidence type="ECO:0000313" key="1">
    <source>
        <dbReference type="EMBL" id="MPC11311.1"/>
    </source>
</evidence>